<organism evidence="4 5">
    <name type="scientific">Streptococcus minor</name>
    <dbReference type="NCBI Taxonomy" id="229549"/>
    <lineage>
        <taxon>Bacteria</taxon>
        <taxon>Bacillati</taxon>
        <taxon>Bacillota</taxon>
        <taxon>Bacilli</taxon>
        <taxon>Lactobacillales</taxon>
        <taxon>Streptococcaceae</taxon>
        <taxon>Streptococcus</taxon>
    </lineage>
</organism>
<name>A0A3P1VG06_9STRE</name>
<feature type="chain" id="PRO_5038633318" description="DUF6287 domain-containing protein" evidence="2">
    <location>
        <begin position="22"/>
        <end position="262"/>
    </location>
</feature>
<dbReference type="RefSeq" id="WP_124775355.1">
    <property type="nucleotide sequence ID" value="NZ_RQZA01000001.1"/>
</dbReference>
<dbReference type="Proteomes" id="UP000281771">
    <property type="component" value="Unassembled WGS sequence"/>
</dbReference>
<protein>
    <recommendedName>
        <fullName evidence="3">DUF6287 domain-containing protein</fullName>
    </recommendedName>
</protein>
<dbReference type="STRING" id="1123309.GCA_000377005_01435"/>
<feature type="signal peptide" evidence="2">
    <location>
        <begin position="1"/>
        <end position="21"/>
    </location>
</feature>
<proteinExistence type="predicted"/>
<keyword evidence="5" id="KW-1185">Reference proteome</keyword>
<dbReference type="Pfam" id="PF19804">
    <property type="entry name" value="DUF6287"/>
    <property type="match status" value="1"/>
</dbReference>
<evidence type="ECO:0000256" key="2">
    <source>
        <dbReference type="SAM" id="SignalP"/>
    </source>
</evidence>
<accession>A0A3P1VG06</accession>
<reference evidence="4 5" key="1">
    <citation type="submission" date="2018-11" db="EMBL/GenBank/DDBJ databases">
        <title>Genomes From Bacteria Associated with the Canine Oral Cavity: a Test Case for Automated Genome-Based Taxonomic Assignment.</title>
        <authorList>
            <person name="Coil D.A."/>
            <person name="Jospin G."/>
            <person name="Darling A.E."/>
            <person name="Wallis C."/>
            <person name="Davis I.J."/>
            <person name="Harris S."/>
            <person name="Eisen J.A."/>
            <person name="Holcombe L.J."/>
            <person name="O'Flynn C."/>
        </authorList>
    </citation>
    <scope>NUCLEOTIDE SEQUENCE [LARGE SCALE GENOMIC DNA]</scope>
    <source>
        <strain evidence="4 5">OH4621_COT-116</strain>
    </source>
</reference>
<evidence type="ECO:0000313" key="4">
    <source>
        <dbReference type="EMBL" id="RRD32370.1"/>
    </source>
</evidence>
<feature type="compositionally biased region" description="Polar residues" evidence="1">
    <location>
        <begin position="23"/>
        <end position="55"/>
    </location>
</feature>
<evidence type="ECO:0000313" key="5">
    <source>
        <dbReference type="Proteomes" id="UP000281771"/>
    </source>
</evidence>
<keyword evidence="2" id="KW-0732">Signal</keyword>
<dbReference type="InterPro" id="IPR046254">
    <property type="entry name" value="DUF6287"/>
</dbReference>
<feature type="domain" description="DUF6287" evidence="3">
    <location>
        <begin position="66"/>
        <end position="97"/>
    </location>
</feature>
<feature type="region of interest" description="Disordered" evidence="1">
    <location>
        <begin position="21"/>
        <end position="55"/>
    </location>
</feature>
<dbReference type="EMBL" id="RQZA01000001">
    <property type="protein sequence ID" value="RRD32370.1"/>
    <property type="molecule type" value="Genomic_DNA"/>
</dbReference>
<evidence type="ECO:0000259" key="3">
    <source>
        <dbReference type="Pfam" id="PF19804"/>
    </source>
</evidence>
<evidence type="ECO:0000256" key="1">
    <source>
        <dbReference type="SAM" id="MobiDB-lite"/>
    </source>
</evidence>
<gene>
    <name evidence="4" type="ORF">EII38_01145</name>
</gene>
<sequence>MNKIRAIAVTVILTIALGACGQKSATPPSSSRTNDTTQAVTTDSSSLATTEIPSTSENPVSFRYLSMDIQAISQGDYSSVIGKWVREDGEGTFVFNSVGLVGDSTISTSSKIVDGILETGIKNSGGYGVGWLMIPAGVPIPRDYYEEKDESDINRDRMYGAHTSFKNINSAEVFYRVPPQTNIESNPLTTNDTGVRLESGPDTINYANTILGPLNWSIIESNYNRTESIPFELLQGENGFLFRVYRNGVIISHTKDAIVYIP</sequence>
<dbReference type="PROSITE" id="PS51257">
    <property type="entry name" value="PROKAR_LIPOPROTEIN"/>
    <property type="match status" value="1"/>
</dbReference>
<comment type="caution">
    <text evidence="4">The sequence shown here is derived from an EMBL/GenBank/DDBJ whole genome shotgun (WGS) entry which is preliminary data.</text>
</comment>
<dbReference type="AlphaFoldDB" id="A0A3P1VG06"/>